<keyword evidence="5" id="KW-0032">Aminotransferase</keyword>
<gene>
    <name evidence="5" type="ORF">ACFOHH_11375</name>
</gene>
<evidence type="ECO:0000256" key="1">
    <source>
        <dbReference type="ARBA" id="ARBA00001933"/>
    </source>
</evidence>
<dbReference type="SUPFAM" id="SSF53383">
    <property type="entry name" value="PLP-dependent transferases"/>
    <property type="match status" value="1"/>
</dbReference>
<dbReference type="Gene3D" id="3.90.1150.10">
    <property type="entry name" value="Aspartate Aminotransferase, domain 1"/>
    <property type="match status" value="1"/>
</dbReference>
<comment type="caution">
    <text evidence="5">The sequence shown here is derived from an EMBL/GenBank/DDBJ whole genome shotgun (WGS) entry which is preliminary data.</text>
</comment>
<name>A0ABV7DHB5_9HYPH</name>
<dbReference type="PIRSF" id="PIRSF000521">
    <property type="entry name" value="Transaminase_4ab_Lys_Orn"/>
    <property type="match status" value="1"/>
</dbReference>
<dbReference type="Proteomes" id="UP001595377">
    <property type="component" value="Unassembled WGS sequence"/>
</dbReference>
<comment type="cofactor">
    <cofactor evidence="1">
        <name>pyridoxal 5'-phosphate</name>
        <dbReference type="ChEBI" id="CHEBI:597326"/>
    </cofactor>
</comment>
<evidence type="ECO:0000256" key="4">
    <source>
        <dbReference type="RuleBase" id="RU003560"/>
    </source>
</evidence>
<dbReference type="InterPro" id="IPR049704">
    <property type="entry name" value="Aminotrans_3_PPA_site"/>
</dbReference>
<dbReference type="PANTHER" id="PTHR45688">
    <property type="match status" value="1"/>
</dbReference>
<dbReference type="EMBL" id="JBHRSP010000017">
    <property type="protein sequence ID" value="MFC3073702.1"/>
    <property type="molecule type" value="Genomic_DNA"/>
</dbReference>
<keyword evidence="6" id="KW-1185">Reference proteome</keyword>
<comment type="similarity">
    <text evidence="2 4">Belongs to the class-III pyridoxal-phosphate-dependent aminotransferase family.</text>
</comment>
<keyword evidence="5" id="KW-0808">Transferase</keyword>
<dbReference type="InterPro" id="IPR005814">
    <property type="entry name" value="Aminotrans_3"/>
</dbReference>
<reference evidence="6" key="1">
    <citation type="journal article" date="2019" name="Int. J. Syst. Evol. Microbiol.">
        <title>The Global Catalogue of Microorganisms (GCM) 10K type strain sequencing project: providing services to taxonomists for standard genome sequencing and annotation.</title>
        <authorList>
            <consortium name="The Broad Institute Genomics Platform"/>
            <consortium name="The Broad Institute Genome Sequencing Center for Infectious Disease"/>
            <person name="Wu L."/>
            <person name="Ma J."/>
        </authorList>
    </citation>
    <scope>NUCLEOTIDE SEQUENCE [LARGE SCALE GENOMIC DNA]</scope>
    <source>
        <strain evidence="6">KCTC 52677</strain>
    </source>
</reference>
<dbReference type="InterPro" id="IPR015422">
    <property type="entry name" value="PyrdxlP-dep_Trfase_small"/>
</dbReference>
<evidence type="ECO:0000256" key="2">
    <source>
        <dbReference type="ARBA" id="ARBA00008954"/>
    </source>
</evidence>
<dbReference type="InterPro" id="IPR015424">
    <property type="entry name" value="PyrdxlP-dep_Trfase"/>
</dbReference>
<keyword evidence="3 4" id="KW-0663">Pyridoxal phosphate</keyword>
<dbReference type="PANTHER" id="PTHR45688:SF13">
    <property type="entry name" value="ALANINE--GLYOXYLATE AMINOTRANSFERASE 2-LIKE"/>
    <property type="match status" value="1"/>
</dbReference>
<evidence type="ECO:0000313" key="6">
    <source>
        <dbReference type="Proteomes" id="UP001595377"/>
    </source>
</evidence>
<organism evidence="5 6">
    <name type="scientific">Shinella pollutisoli</name>
    <dbReference type="NCBI Taxonomy" id="2250594"/>
    <lineage>
        <taxon>Bacteria</taxon>
        <taxon>Pseudomonadati</taxon>
        <taxon>Pseudomonadota</taxon>
        <taxon>Alphaproteobacteria</taxon>
        <taxon>Hyphomicrobiales</taxon>
        <taxon>Rhizobiaceae</taxon>
        <taxon>Shinella</taxon>
    </lineage>
</organism>
<dbReference type="RefSeq" id="WP_257313651.1">
    <property type="nucleotide sequence ID" value="NZ_JANFDG010000004.1"/>
</dbReference>
<dbReference type="Gene3D" id="3.40.640.10">
    <property type="entry name" value="Type I PLP-dependent aspartate aminotransferase-like (Major domain)"/>
    <property type="match status" value="1"/>
</dbReference>
<dbReference type="InterPro" id="IPR015421">
    <property type="entry name" value="PyrdxlP-dep_Trfase_major"/>
</dbReference>
<evidence type="ECO:0000256" key="3">
    <source>
        <dbReference type="ARBA" id="ARBA00022898"/>
    </source>
</evidence>
<dbReference type="PROSITE" id="PS00600">
    <property type="entry name" value="AA_TRANSFER_CLASS_3"/>
    <property type="match status" value="1"/>
</dbReference>
<evidence type="ECO:0000313" key="5">
    <source>
        <dbReference type="EMBL" id="MFC3073702.1"/>
    </source>
</evidence>
<protein>
    <submittedName>
        <fullName evidence="5">Aspartate aminotransferase family protein</fullName>
    </submittedName>
</protein>
<dbReference type="GO" id="GO:0008483">
    <property type="term" value="F:transaminase activity"/>
    <property type="evidence" value="ECO:0007669"/>
    <property type="project" value="UniProtKB-KW"/>
</dbReference>
<sequence>MSMVNAFTSEDFERLDAADRALIARREKVLGPAYRLFYERPLHLVRGEGVFLYDAAGERYLDAYNNVASLGHCHPRVVEAITRQTAILNTHTRYLHEGIVDYAEALTATFPAGLAQAMFTCTGSEANDLAVRIARYVTGGTGIIATELAYHGLTGAVAEFSPSLGDAVTLGPHVRTVPAPDSYRGAPGEAMERFGRDVAAAIADLKRHGIRPAMLIADSIFSSDGIFAGPEGFLKPAVEAIHAAGGLFVADEVQPGFGRTGEAMWGFERHGVSPDMVTLGKPMGNGYPMAGLVLRPEVIAGFGPNARYFNTFGGNPVAAAAGRAVLDTIREEGLQENALQVGRHLADGLKDLAGRHAAIGDVRGAGLFVGVEIVSDRAEKRADAALTTRIVNGLRDRRVLISAAGPRANVLKIRPPLVFSRENADTLVAALDDVLRAR</sequence>
<dbReference type="Pfam" id="PF00202">
    <property type="entry name" value="Aminotran_3"/>
    <property type="match status" value="1"/>
</dbReference>
<accession>A0ABV7DHB5</accession>
<dbReference type="CDD" id="cd00610">
    <property type="entry name" value="OAT_like"/>
    <property type="match status" value="1"/>
</dbReference>
<proteinExistence type="inferred from homology"/>